<dbReference type="InterPro" id="IPR006121">
    <property type="entry name" value="HMA_dom"/>
</dbReference>
<feature type="domain" description="Macro" evidence="12">
    <location>
        <begin position="1088"/>
        <end position="1257"/>
    </location>
</feature>
<evidence type="ECO:0000256" key="7">
    <source>
        <dbReference type="RuleBase" id="RU362114"/>
    </source>
</evidence>
<feature type="region of interest" description="Disordered" evidence="8">
    <location>
        <begin position="355"/>
        <end position="404"/>
    </location>
</feature>
<keyword evidence="3 7" id="KW-0808">Transferase</keyword>
<feature type="domain" description="PARP catalytic" evidence="11">
    <location>
        <begin position="1869"/>
        <end position="2057"/>
    </location>
</feature>
<evidence type="ECO:0000256" key="1">
    <source>
        <dbReference type="ARBA" id="ARBA00004123"/>
    </source>
</evidence>
<protein>
    <recommendedName>
        <fullName evidence="7">Poly [ADP-ribose] polymerase</fullName>
        <shortName evidence="7">PARP</shortName>
        <ecNumber evidence="7">2.4.2.-</ecNumber>
    </recommendedName>
</protein>
<dbReference type="PROSITE" id="PS51059">
    <property type="entry name" value="PARP_CATALYTIC"/>
    <property type="match status" value="1"/>
</dbReference>
<dbReference type="InterPro" id="IPR043472">
    <property type="entry name" value="Macro_dom-like"/>
</dbReference>
<feature type="compositionally biased region" description="Gly residues" evidence="8">
    <location>
        <begin position="214"/>
        <end position="232"/>
    </location>
</feature>
<dbReference type="InterPro" id="IPR052056">
    <property type="entry name" value="Mono-ARTD/PARP"/>
</dbReference>
<organism evidence="13 14">
    <name type="scientific">Porites lobata</name>
    <dbReference type="NCBI Taxonomy" id="104759"/>
    <lineage>
        <taxon>Eukaryota</taxon>
        <taxon>Metazoa</taxon>
        <taxon>Cnidaria</taxon>
        <taxon>Anthozoa</taxon>
        <taxon>Hexacorallia</taxon>
        <taxon>Scleractinia</taxon>
        <taxon>Fungiina</taxon>
        <taxon>Poritidae</taxon>
        <taxon>Porites</taxon>
    </lineage>
</organism>
<keyword evidence="14" id="KW-1185">Reference proteome</keyword>
<dbReference type="PANTHER" id="PTHR14453">
    <property type="entry name" value="PARP/ZINC FINGER CCCH TYPE DOMAIN CONTAINING PROTEIN"/>
    <property type="match status" value="1"/>
</dbReference>
<keyword evidence="2 7" id="KW-0328">Glycosyltransferase</keyword>
<dbReference type="Gene3D" id="3.30.720.50">
    <property type="match status" value="1"/>
</dbReference>
<dbReference type="SUPFAM" id="SSF52949">
    <property type="entry name" value="Macro domain-like"/>
    <property type="match status" value="3"/>
</dbReference>
<accession>A0ABN8R855</accession>
<name>A0ABN8R855_9CNID</name>
<comment type="subcellular location">
    <subcellularLocation>
        <location evidence="1">Nucleus</location>
    </subcellularLocation>
</comment>
<dbReference type="PROSITE" id="PS51154">
    <property type="entry name" value="MACRO"/>
    <property type="match status" value="3"/>
</dbReference>
<dbReference type="PROSITE" id="PS50846">
    <property type="entry name" value="HMA_2"/>
    <property type="match status" value="1"/>
</dbReference>
<keyword evidence="6" id="KW-0694">RNA-binding</keyword>
<feature type="region of interest" description="Disordered" evidence="8">
    <location>
        <begin position="580"/>
        <end position="600"/>
    </location>
</feature>
<evidence type="ECO:0000256" key="2">
    <source>
        <dbReference type="ARBA" id="ARBA00022676"/>
    </source>
</evidence>
<comment type="caution">
    <text evidence="13">The sequence shown here is derived from an EMBL/GenBank/DDBJ whole genome shotgun (WGS) entry which is preliminary data.</text>
</comment>
<dbReference type="PROSITE" id="PS50102">
    <property type="entry name" value="RRM"/>
    <property type="match status" value="1"/>
</dbReference>
<dbReference type="PANTHER" id="PTHR14453:SF67">
    <property type="entry name" value="POLY [ADP-RIBOSE] POLYMERASE"/>
    <property type="match status" value="1"/>
</dbReference>
<dbReference type="SMART" id="SM00506">
    <property type="entry name" value="A1pp"/>
    <property type="match status" value="3"/>
</dbReference>
<dbReference type="InterPro" id="IPR000504">
    <property type="entry name" value="RRM_dom"/>
</dbReference>
<feature type="compositionally biased region" description="Basic and acidic residues" evidence="8">
    <location>
        <begin position="32"/>
        <end position="44"/>
    </location>
</feature>
<dbReference type="InterPro" id="IPR037197">
    <property type="entry name" value="WWE_dom_sf"/>
</dbReference>
<dbReference type="SUPFAM" id="SSF56399">
    <property type="entry name" value="ADP-ribosylation"/>
    <property type="match status" value="1"/>
</dbReference>
<evidence type="ECO:0000256" key="4">
    <source>
        <dbReference type="ARBA" id="ARBA00023027"/>
    </source>
</evidence>
<dbReference type="Pfam" id="PF01661">
    <property type="entry name" value="Macro"/>
    <property type="match status" value="3"/>
</dbReference>
<dbReference type="CDD" id="cd01439">
    <property type="entry name" value="TCCD_inducible_PARP_like"/>
    <property type="match status" value="1"/>
</dbReference>
<feature type="compositionally biased region" description="Basic residues" evidence="8">
    <location>
        <begin position="163"/>
        <end position="177"/>
    </location>
</feature>
<dbReference type="Pfam" id="PF23085">
    <property type="entry name" value="RRM_PARP14_3"/>
    <property type="match status" value="1"/>
</dbReference>
<evidence type="ECO:0000256" key="5">
    <source>
        <dbReference type="ARBA" id="ARBA00023242"/>
    </source>
</evidence>
<feature type="compositionally biased region" description="Basic and acidic residues" evidence="8">
    <location>
        <begin position="580"/>
        <end position="599"/>
    </location>
</feature>
<feature type="compositionally biased region" description="Basic and acidic residues" evidence="8">
    <location>
        <begin position="147"/>
        <end position="158"/>
    </location>
</feature>
<feature type="region of interest" description="Disordered" evidence="8">
    <location>
        <begin position="118"/>
        <end position="235"/>
    </location>
</feature>
<reference evidence="13 14" key="1">
    <citation type="submission" date="2022-05" db="EMBL/GenBank/DDBJ databases">
        <authorList>
            <consortium name="Genoscope - CEA"/>
            <person name="William W."/>
        </authorList>
    </citation>
    <scope>NUCLEOTIDE SEQUENCE [LARGE SCALE GENOMIC DNA]</scope>
</reference>
<evidence type="ECO:0000259" key="9">
    <source>
        <dbReference type="PROSITE" id="PS50102"/>
    </source>
</evidence>
<feature type="region of interest" description="Disordered" evidence="8">
    <location>
        <begin position="252"/>
        <end position="332"/>
    </location>
</feature>
<dbReference type="InterPro" id="IPR012677">
    <property type="entry name" value="Nucleotide-bd_a/b_plait_sf"/>
</dbReference>
<dbReference type="InterPro" id="IPR012317">
    <property type="entry name" value="Poly(ADP-ribose)pol_cat_dom"/>
</dbReference>
<dbReference type="Gene3D" id="3.40.220.10">
    <property type="entry name" value="Leucine Aminopeptidase, subunit E, domain 1"/>
    <property type="match status" value="3"/>
</dbReference>
<dbReference type="Gene3D" id="3.90.228.10">
    <property type="match status" value="1"/>
</dbReference>
<evidence type="ECO:0000256" key="3">
    <source>
        <dbReference type="ARBA" id="ARBA00022679"/>
    </source>
</evidence>
<evidence type="ECO:0000313" key="13">
    <source>
        <dbReference type="EMBL" id="CAH3174067.1"/>
    </source>
</evidence>
<feature type="domain" description="RRM" evidence="9">
    <location>
        <begin position="485"/>
        <end position="563"/>
    </location>
</feature>
<keyword evidence="5" id="KW-0539">Nucleus</keyword>
<evidence type="ECO:0000259" key="10">
    <source>
        <dbReference type="PROSITE" id="PS50846"/>
    </source>
</evidence>
<feature type="compositionally biased region" description="Acidic residues" evidence="8">
    <location>
        <begin position="1066"/>
        <end position="1081"/>
    </location>
</feature>
<dbReference type="InterPro" id="IPR002589">
    <property type="entry name" value="Macro_dom"/>
</dbReference>
<feature type="domain" description="Macro" evidence="12">
    <location>
        <begin position="1466"/>
        <end position="1640"/>
    </location>
</feature>
<sequence length="2057" mass="229542">MSNAFSITEDENSYEEDEEEESGSNEEEDFDIRDFVVADEGRGNEDEEEEEEEEEEEDFSMDRASSRKIEEEDPEKLEEKLKKLEEVFSCVPRVLIKRVLCRDDVNGDLNLASQRLQEFQDMENPRDLFKTPTSNPPTAWGPSPERPQSENKGGEKCESQGYQKKRRRGRRGGRRKKNNENQNKTQEEQGERTLGNSFDSYEPNVTRGNDHGIRQGGRVFGGRPRGGFGPRGGFFQAHEDFQEYKDDFPHGFPVNDYTFQNQRGRDNWRGRWNQPKPQPKPKGRGRRGRDENVLESDSFFQGQPHVSQRGRGRGQFRRGQGGGGQGPYWGRERSVSLADERYYDELDLSGREGIYPTRREQGNRGRSGPNINRGRGQLGLRRTQSLSSGMDVQDSHTNDNTGEDAKFEPKKLLICGLSESTTRDGVLNFIEAMSGEEVETVDMSKGKALVTMTKDITNFRKIKEKGEKRGMDSARVTIQQVPVCRSILVSGISENTTQDAIELCFESPRNNGGPVETVRFKPESDRAVVVFQNSTDMERVLARQNERLLVLNKAELTVRIFNDLLENDDDAAFDVLGDKQKDAEDSHSTSANKRSEAKAQKLHMAVDPDVMEYVTTTSLHDQLKITLATKTCEINWKLNNKTAVLFYRGQDKSDLWQSECIEEVQTWLAKFTKQDVQVNKDFWEAVKAQLADIRACFGVEPPLVKIMHDSFVVRIVSLSSDAEDLQKKLKAKLEDIYRKETRKMYLKKKEVVPVEHLILLKKIRFVEKLQEKNKELEIKIDTEAEEIYFEGPQPQFLEATMKFHKQYSGMVEKKLSLSKNFVEILSLDEGLEKVKRELEKNNVEAVFVIDSEARIIGTSAAHADKAASLVSKMTSEEKVRVDANSQHLLKTTEWRQLCEQLNTISTVRIYRNNWNDTYVSGFREDVHEAIKTLTTYLDDNCIREEQMKCSSKLVRKYLSELRQDDLSSIEVQLKDYEVKIQTGRGDDEFVIGGNKEGIKRAKRKLQALADSTECEIFNVKQPGLKKLFVSGNGDSLVANEAKNHACVIQVQKQFDVQTPVKRPDSSNDDDDDDSDIEEEDMAAAASSVDSSTLVMGSGHKISWKPGNIEAQQATILVSSQGACAQAIANAGGQAMRQNLVTPNAGEITVTPGYNLACLHVIHTNCSQWHGGTGKQVLRGIVQKCLQKADELGGTSIAFPVIGTGNLNFPPDAASRIMLEETINFCQTNPSSVVRDIRFAVFQQNQALTTAFAQEVATLQSKYSVGPGYTMGGPVHQNPARPAVGVSVEVLQGNLCQEATDVIVNLNSKDMNMDSAGALSKAVKQAAGQVVQDECYQLGHQTGGSVVVTSGGNLKARHIIHLIPDTADKNHLQQCVEKCLGVAEARGFQSISFPAVGTGSFHMSAADSASLIFQALSNCSARFNVIKKVRIVVFQAPMLQSFQREQQRHPLYSNQGHVIKPMARQGLAYPRASRQRGLDIKVVSGDLTKENTDVIMNIISTDMNMSNAGDLSKAILTAGGPQIQQECSQYGTQTAGTAVMTSSGNLAVPNIIHIIPGSQDKQHLQTCLEAGLRLADQYNLQTISIPCVGTGGFGLTAADSAQVTFQALSSLRSCQSLRNVRVVVFQAHMVQEFLLAQQRQAMQDMDKRESDYTADGEVAEQPRIARQRRNTATTLSSIGDHSVKIFVVGKDKGSVSKAVDALKKRFSESCTTQKVENETVSKLSPKQVNTLRKKAKERDVRLEIEVDVDRIVVKGGPVEVPGMVGKIWEEINQRNKKIQEEEQAMIVSKNVEWSYEIYGTKKVFSPKANGKLEMALVREQPQVQVSLPSDKFVIDVTAKTGCGQRNGEAITLFRKVKGADEGISLPSTWSPMPRSDMTVHTVTLNAGSSEYQNVARKFQSTAGGVQIQKIERLQNPHLYKQYMVRKQKMDKDNGGNNERELFHGTDAKNIRAINTQGFNRSFTGLAHGTALGRGVYFARDASYSVPYARAGTGGRFMYLARVLVGQYCQGNSSMIVPPPKNPSRPEILYESVVDNQGNPSVFVVFYDTQCYPEYLITF</sequence>
<feature type="compositionally biased region" description="Basic and acidic residues" evidence="8">
    <location>
        <begin position="60"/>
        <end position="70"/>
    </location>
</feature>
<feature type="domain" description="HMA" evidence="10">
    <location>
        <begin position="408"/>
        <end position="474"/>
    </location>
</feature>
<dbReference type="EMBL" id="CALNXK010000187">
    <property type="protein sequence ID" value="CAH3174067.1"/>
    <property type="molecule type" value="Genomic_DNA"/>
</dbReference>
<feature type="compositionally biased region" description="Low complexity" evidence="8">
    <location>
        <begin position="373"/>
        <end position="382"/>
    </location>
</feature>
<feature type="domain" description="Macro" evidence="12">
    <location>
        <begin position="1274"/>
        <end position="1449"/>
    </location>
</feature>
<gene>
    <name evidence="13" type="ORF">PLOB_00014551</name>
</gene>
<evidence type="ECO:0000313" key="14">
    <source>
        <dbReference type="Proteomes" id="UP001159405"/>
    </source>
</evidence>
<dbReference type="Pfam" id="PF00644">
    <property type="entry name" value="PARP"/>
    <property type="match status" value="1"/>
</dbReference>
<feature type="region of interest" description="Disordered" evidence="8">
    <location>
        <begin position="1057"/>
        <end position="1089"/>
    </location>
</feature>
<dbReference type="Proteomes" id="UP001159405">
    <property type="component" value="Unassembled WGS sequence"/>
</dbReference>
<keyword evidence="4 7" id="KW-0520">NAD</keyword>
<evidence type="ECO:0000259" key="11">
    <source>
        <dbReference type="PROSITE" id="PS51059"/>
    </source>
</evidence>
<feature type="compositionally biased region" description="Basic and acidic residues" evidence="8">
    <location>
        <begin position="393"/>
        <end position="404"/>
    </location>
</feature>
<proteinExistence type="predicted"/>
<dbReference type="Gene3D" id="3.30.70.330">
    <property type="match status" value="1"/>
</dbReference>
<feature type="compositionally biased region" description="Acidic residues" evidence="8">
    <location>
        <begin position="8"/>
        <end position="31"/>
    </location>
</feature>
<evidence type="ECO:0000259" key="12">
    <source>
        <dbReference type="PROSITE" id="PS51154"/>
    </source>
</evidence>
<evidence type="ECO:0000256" key="8">
    <source>
        <dbReference type="SAM" id="MobiDB-lite"/>
    </source>
</evidence>
<dbReference type="EC" id="2.4.2.-" evidence="7"/>
<evidence type="ECO:0000256" key="6">
    <source>
        <dbReference type="PROSITE-ProRule" id="PRU00176"/>
    </source>
</evidence>
<feature type="compositionally biased region" description="Acidic residues" evidence="8">
    <location>
        <begin position="45"/>
        <end position="59"/>
    </location>
</feature>
<feature type="region of interest" description="Disordered" evidence="8">
    <location>
        <begin position="1"/>
        <end position="76"/>
    </location>
</feature>